<dbReference type="InterPro" id="IPR043129">
    <property type="entry name" value="ATPase_NBD"/>
</dbReference>
<name>A0A9D1SG84_9FIRM</name>
<comment type="caution">
    <text evidence="2">The sequence shown here is derived from an EMBL/GenBank/DDBJ whole genome shotgun (WGS) entry which is preliminary data.</text>
</comment>
<evidence type="ECO:0000313" key="2">
    <source>
        <dbReference type="EMBL" id="HIU59001.1"/>
    </source>
</evidence>
<dbReference type="Gene3D" id="3.30.420.40">
    <property type="match status" value="1"/>
</dbReference>
<proteinExistence type="predicted"/>
<dbReference type="InterPro" id="IPR003695">
    <property type="entry name" value="Ppx_GppA_N"/>
</dbReference>
<dbReference type="CDD" id="cd24054">
    <property type="entry name" value="ASKHA_NBD_AaPPX-GppA_MtPPX2-like"/>
    <property type="match status" value="1"/>
</dbReference>
<dbReference type="SUPFAM" id="SSF53067">
    <property type="entry name" value="Actin-like ATPase domain"/>
    <property type="match status" value="2"/>
</dbReference>
<dbReference type="PANTHER" id="PTHR30005:SF13">
    <property type="entry name" value="EXOPOLYPHOSPHATASE 2"/>
    <property type="match status" value="1"/>
</dbReference>
<protein>
    <recommendedName>
        <fullName evidence="1">Ppx/GppA phosphatase N-terminal domain-containing protein</fullName>
    </recommendedName>
</protein>
<dbReference type="AlphaFoldDB" id="A0A9D1SG84"/>
<organism evidence="2 3">
    <name type="scientific">Candidatus Scatosoma pullistercoris</name>
    <dbReference type="NCBI Taxonomy" id="2840934"/>
    <lineage>
        <taxon>Bacteria</taxon>
        <taxon>Bacillati</taxon>
        <taxon>Bacillota</taxon>
        <taxon>Clostridia</taxon>
        <taxon>Candidatus Scatosoma</taxon>
    </lineage>
</organism>
<feature type="domain" description="Ppx/GppA phosphatase N-terminal" evidence="1">
    <location>
        <begin position="24"/>
        <end position="274"/>
    </location>
</feature>
<dbReference type="GO" id="GO:0016462">
    <property type="term" value="F:pyrophosphatase activity"/>
    <property type="evidence" value="ECO:0007669"/>
    <property type="project" value="TreeGrafter"/>
</dbReference>
<evidence type="ECO:0000259" key="1">
    <source>
        <dbReference type="Pfam" id="PF02541"/>
    </source>
</evidence>
<accession>A0A9D1SG84</accession>
<dbReference type="Gene3D" id="3.30.420.150">
    <property type="entry name" value="Exopolyphosphatase. Domain 2"/>
    <property type="match status" value="1"/>
</dbReference>
<dbReference type="Pfam" id="PF02541">
    <property type="entry name" value="Ppx-GppA"/>
    <property type="match status" value="1"/>
</dbReference>
<dbReference type="EMBL" id="DVMZ01000072">
    <property type="protein sequence ID" value="HIU59001.1"/>
    <property type="molecule type" value="Genomic_DNA"/>
</dbReference>
<sequence length="287" mass="29761">MRKTAIIDIGSNSVRLMLTADGKVLYKTLNTTRLGEGLAASSRLKPEAIARTAAAVSQFRARAAEEGASEIRAFATAAVRSSENGKDFTALVESMCGLKVEVLSGEKEAEIGILGALGDRDGSLIDAGGASTEIIVRKSGTVVYEKSVNIGVVRLKDRCGADAEKLAAAASEAAEEYGNVPFVPPVFAVGGTVTTLAAVLRGMREYKPSEITGTVISAQTMGELASRLTGMTAAEIARLSGVPAGRADVLGGGAVLYSVLMNRLKIPALTVSDSDNLEGYAKLYGLM</sequence>
<dbReference type="Proteomes" id="UP000824081">
    <property type="component" value="Unassembled WGS sequence"/>
</dbReference>
<dbReference type="PANTHER" id="PTHR30005">
    <property type="entry name" value="EXOPOLYPHOSPHATASE"/>
    <property type="match status" value="1"/>
</dbReference>
<dbReference type="InterPro" id="IPR050273">
    <property type="entry name" value="GppA/Ppx_hydrolase"/>
</dbReference>
<reference evidence="2" key="2">
    <citation type="journal article" date="2021" name="PeerJ">
        <title>Extensive microbial diversity within the chicken gut microbiome revealed by metagenomics and culture.</title>
        <authorList>
            <person name="Gilroy R."/>
            <person name="Ravi A."/>
            <person name="Getino M."/>
            <person name="Pursley I."/>
            <person name="Horton D.L."/>
            <person name="Alikhan N.F."/>
            <person name="Baker D."/>
            <person name="Gharbi K."/>
            <person name="Hall N."/>
            <person name="Watson M."/>
            <person name="Adriaenssens E.M."/>
            <person name="Foster-Nyarko E."/>
            <person name="Jarju S."/>
            <person name="Secka A."/>
            <person name="Antonio M."/>
            <person name="Oren A."/>
            <person name="Chaudhuri R.R."/>
            <person name="La Ragione R."/>
            <person name="Hildebrand F."/>
            <person name="Pallen M.J."/>
        </authorList>
    </citation>
    <scope>NUCLEOTIDE SEQUENCE</scope>
    <source>
        <strain evidence="2">11687</strain>
    </source>
</reference>
<evidence type="ECO:0000313" key="3">
    <source>
        <dbReference type="Proteomes" id="UP000824081"/>
    </source>
</evidence>
<reference evidence="2" key="1">
    <citation type="submission" date="2020-10" db="EMBL/GenBank/DDBJ databases">
        <authorList>
            <person name="Gilroy R."/>
        </authorList>
    </citation>
    <scope>NUCLEOTIDE SEQUENCE</scope>
    <source>
        <strain evidence="2">11687</strain>
    </source>
</reference>
<gene>
    <name evidence="2" type="ORF">IAC57_02755</name>
</gene>